<dbReference type="SUPFAM" id="SSF47598">
    <property type="entry name" value="Ribbon-helix-helix"/>
    <property type="match status" value="1"/>
</dbReference>
<dbReference type="Proteomes" id="UP000007832">
    <property type="component" value="Unassembled WGS sequence"/>
</dbReference>
<dbReference type="eggNOG" id="ENOG5033J91">
    <property type="taxonomic scope" value="Bacteria"/>
</dbReference>
<organism evidence="3 4">
    <name type="scientific">[Propionibacterium] namnetense SK182B-JCVI</name>
    <dbReference type="NCBI Taxonomy" id="1051006"/>
    <lineage>
        <taxon>Bacteria</taxon>
        <taxon>Bacillati</taxon>
        <taxon>Actinomycetota</taxon>
        <taxon>Actinomycetes</taxon>
        <taxon>Propionibacteriales</taxon>
        <taxon>Propionibacteriaceae</taxon>
        <taxon>Cutibacterium</taxon>
    </lineage>
</organism>
<name>F9NSQ3_9ACTN</name>
<gene>
    <name evidence="3" type="ORF">HMPREF1162_0068</name>
</gene>
<comment type="caution">
    <text evidence="3">The sequence shown here is derived from an EMBL/GenBank/DDBJ whole genome shotgun (WGS) entry which is preliminary data.</text>
</comment>
<dbReference type="GO" id="GO:0006355">
    <property type="term" value="P:regulation of DNA-templated transcription"/>
    <property type="evidence" value="ECO:0007669"/>
    <property type="project" value="InterPro"/>
</dbReference>
<protein>
    <submittedName>
        <fullName evidence="3">Ribbon-helix-helix protein, CopG family</fullName>
    </submittedName>
</protein>
<dbReference type="PATRIC" id="fig|1051006.4.peg.196"/>
<dbReference type="AlphaFoldDB" id="F9NSQ3"/>
<reference evidence="3 4" key="1">
    <citation type="submission" date="2011-07" db="EMBL/GenBank/DDBJ databases">
        <title>Genome Sequence of Propionibacterium acnes SK182B-JCVI.</title>
        <authorList>
            <person name="Durkin A.S."/>
            <person name="Madupu R."/>
            <person name="Hostetler J."/>
            <person name="Radune D."/>
            <person name="Torralba M."/>
            <person name="Methe B."/>
            <person name="Sutton G."/>
            <person name="Strausberg R.L."/>
            <person name="Nelson K.E."/>
        </authorList>
    </citation>
    <scope>NUCLEOTIDE SEQUENCE [LARGE SCALE GENOMIC DNA]</scope>
    <source>
        <strain evidence="3 4">SK182B-JCVI</strain>
    </source>
</reference>
<dbReference type="EMBL" id="AFUN01000007">
    <property type="protein sequence ID" value="EGR98014.1"/>
    <property type="molecule type" value="Genomic_DNA"/>
</dbReference>
<dbReference type="InterPro" id="IPR002145">
    <property type="entry name" value="CopG"/>
</dbReference>
<evidence type="ECO:0000313" key="4">
    <source>
        <dbReference type="Proteomes" id="UP000007832"/>
    </source>
</evidence>
<feature type="domain" description="Ribbon-helix-helix protein CopG" evidence="2">
    <location>
        <begin position="65"/>
        <end position="101"/>
    </location>
</feature>
<dbReference type="InterPro" id="IPR010985">
    <property type="entry name" value="Ribbon_hlx_hlx"/>
</dbReference>
<proteinExistence type="predicted"/>
<evidence type="ECO:0000259" key="2">
    <source>
        <dbReference type="Pfam" id="PF01402"/>
    </source>
</evidence>
<sequence>MRAAPKITVDTPIGADVDLEAEDVSTSTGRRLTDTVVDELVEAATEARRAGRPSLSSPGVHSPSVTVRLPQGLNAKLDHEAARTGKRRSEIVREALEAALA</sequence>
<dbReference type="Pfam" id="PF01402">
    <property type="entry name" value="RHH_1"/>
    <property type="match status" value="1"/>
</dbReference>
<accession>F9NSQ3</accession>
<feature type="region of interest" description="Disordered" evidence="1">
    <location>
        <begin position="45"/>
        <end position="66"/>
    </location>
</feature>
<evidence type="ECO:0000313" key="3">
    <source>
        <dbReference type="EMBL" id="EGR98014.1"/>
    </source>
</evidence>
<feature type="compositionally biased region" description="Polar residues" evidence="1">
    <location>
        <begin position="54"/>
        <end position="65"/>
    </location>
</feature>
<evidence type="ECO:0000256" key="1">
    <source>
        <dbReference type="SAM" id="MobiDB-lite"/>
    </source>
</evidence>